<organism evidence="1 2">
    <name type="scientific">Stephania japonica</name>
    <dbReference type="NCBI Taxonomy" id="461633"/>
    <lineage>
        <taxon>Eukaryota</taxon>
        <taxon>Viridiplantae</taxon>
        <taxon>Streptophyta</taxon>
        <taxon>Embryophyta</taxon>
        <taxon>Tracheophyta</taxon>
        <taxon>Spermatophyta</taxon>
        <taxon>Magnoliopsida</taxon>
        <taxon>Ranunculales</taxon>
        <taxon>Menispermaceae</taxon>
        <taxon>Menispermoideae</taxon>
        <taxon>Cissampelideae</taxon>
        <taxon>Stephania</taxon>
    </lineage>
</organism>
<evidence type="ECO:0000313" key="1">
    <source>
        <dbReference type="EMBL" id="KAK9097604.1"/>
    </source>
</evidence>
<protein>
    <recommendedName>
        <fullName evidence="3">Cycloartenol synthase</fullName>
    </recommendedName>
</protein>
<dbReference type="GO" id="GO:0016104">
    <property type="term" value="P:triterpenoid biosynthetic process"/>
    <property type="evidence" value="ECO:0007669"/>
    <property type="project" value="InterPro"/>
</dbReference>
<evidence type="ECO:0008006" key="3">
    <source>
        <dbReference type="Google" id="ProtNLM"/>
    </source>
</evidence>
<comment type="caution">
    <text evidence="1">The sequence shown here is derived from an EMBL/GenBank/DDBJ whole genome shotgun (WGS) entry which is preliminary data.</text>
</comment>
<dbReference type="GO" id="GO:0005811">
    <property type="term" value="C:lipid droplet"/>
    <property type="evidence" value="ECO:0007669"/>
    <property type="project" value="InterPro"/>
</dbReference>
<proteinExistence type="predicted"/>
<gene>
    <name evidence="1" type="ORF">Sjap_023101</name>
</gene>
<dbReference type="GO" id="GO:0016866">
    <property type="term" value="F:intramolecular transferase activity"/>
    <property type="evidence" value="ECO:0007669"/>
    <property type="project" value="InterPro"/>
</dbReference>
<name>A0AAP0HTU2_9MAGN</name>
<dbReference type="PANTHER" id="PTHR11764:SF44">
    <property type="entry name" value="LANOSTEROL SYNTHASE"/>
    <property type="match status" value="1"/>
</dbReference>
<dbReference type="PANTHER" id="PTHR11764">
    <property type="entry name" value="TERPENE CYCLASE/MUTASE FAMILY MEMBER"/>
    <property type="match status" value="1"/>
</dbReference>
<dbReference type="EMBL" id="JBBNAE010000009">
    <property type="protein sequence ID" value="KAK9097604.1"/>
    <property type="molecule type" value="Genomic_DNA"/>
</dbReference>
<dbReference type="InterPro" id="IPR018333">
    <property type="entry name" value="Squalene_cyclase"/>
</dbReference>
<keyword evidence="2" id="KW-1185">Reference proteome</keyword>
<accession>A0AAP0HTU2</accession>
<dbReference type="Gene3D" id="1.50.10.20">
    <property type="match status" value="1"/>
</dbReference>
<sequence length="158" mass="18499">MSYLYGRRFVGPTTPTILSLRRELYICPYEQVDWNKARNLCAKEDLYYPHPMIQDLLWGCLHKAVEPLLNKWPLFRLRQKALKTVMQHIHYEDESTQYVCIRPACKAALLLSQIPEEIVEEGIAKDGLYDAVKMILSLQNDNGGFGSYELTRSYNWLR</sequence>
<dbReference type="Proteomes" id="UP001417504">
    <property type="component" value="Unassembled WGS sequence"/>
</dbReference>
<dbReference type="InterPro" id="IPR008930">
    <property type="entry name" value="Terpenoid_cyclase/PrenylTrfase"/>
</dbReference>
<evidence type="ECO:0000313" key="2">
    <source>
        <dbReference type="Proteomes" id="UP001417504"/>
    </source>
</evidence>
<reference evidence="1 2" key="1">
    <citation type="submission" date="2024-01" db="EMBL/GenBank/DDBJ databases">
        <title>Genome assemblies of Stephania.</title>
        <authorList>
            <person name="Yang L."/>
        </authorList>
    </citation>
    <scope>NUCLEOTIDE SEQUENCE [LARGE SCALE GENOMIC DNA]</scope>
    <source>
        <strain evidence="1">QJT</strain>
        <tissue evidence="1">Leaf</tissue>
    </source>
</reference>
<dbReference type="SUPFAM" id="SSF48239">
    <property type="entry name" value="Terpenoid cyclases/Protein prenyltransferases"/>
    <property type="match status" value="1"/>
</dbReference>
<dbReference type="AlphaFoldDB" id="A0AAP0HTU2"/>